<evidence type="ECO:0000313" key="3">
    <source>
        <dbReference type="Proteomes" id="UP000470384"/>
    </source>
</evidence>
<feature type="non-terminal residue" evidence="2">
    <location>
        <position position="93"/>
    </location>
</feature>
<dbReference type="Proteomes" id="UP000470384">
    <property type="component" value="Unassembled WGS sequence"/>
</dbReference>
<dbReference type="GO" id="GO:0016020">
    <property type="term" value="C:membrane"/>
    <property type="evidence" value="ECO:0007669"/>
    <property type="project" value="InterPro"/>
</dbReference>
<dbReference type="AlphaFoldDB" id="A0A845QGV7"/>
<accession>A0A845QGV7</accession>
<feature type="domain" description="Cadherin" evidence="1">
    <location>
        <begin position="6"/>
        <end position="87"/>
    </location>
</feature>
<feature type="non-terminal residue" evidence="2">
    <location>
        <position position="1"/>
    </location>
</feature>
<sequence>AENAAGAVVGTLTTTDPDAGDTHTYAVSDDRFEVVDGQLKLKDGVSLDHEAADTISLDVTTTDAGGLSRTETFTISVSDENEVATDIALDNSS</sequence>
<protein>
    <recommendedName>
        <fullName evidence="1">Cadherin domain-containing protein</fullName>
    </recommendedName>
</protein>
<evidence type="ECO:0000259" key="1">
    <source>
        <dbReference type="PROSITE" id="PS50268"/>
    </source>
</evidence>
<dbReference type="GO" id="GO:0007156">
    <property type="term" value="P:homophilic cell adhesion via plasma membrane adhesion molecules"/>
    <property type="evidence" value="ECO:0007669"/>
    <property type="project" value="InterPro"/>
</dbReference>
<name>A0A845QGV7_9HYPH</name>
<dbReference type="InterPro" id="IPR002126">
    <property type="entry name" value="Cadherin-like_dom"/>
</dbReference>
<organism evidence="2 3">
    <name type="scientific">Pyruvatibacter mobilis</name>
    <dbReference type="NCBI Taxonomy" id="1712261"/>
    <lineage>
        <taxon>Bacteria</taxon>
        <taxon>Pseudomonadati</taxon>
        <taxon>Pseudomonadota</taxon>
        <taxon>Alphaproteobacteria</taxon>
        <taxon>Hyphomicrobiales</taxon>
        <taxon>Parvibaculaceae</taxon>
        <taxon>Pyruvatibacter</taxon>
    </lineage>
</organism>
<dbReference type="SUPFAM" id="SSF49313">
    <property type="entry name" value="Cadherin-like"/>
    <property type="match status" value="1"/>
</dbReference>
<keyword evidence="3" id="KW-1185">Reference proteome</keyword>
<dbReference type="CDD" id="cd11304">
    <property type="entry name" value="Cadherin_repeat"/>
    <property type="match status" value="1"/>
</dbReference>
<evidence type="ECO:0000313" key="2">
    <source>
        <dbReference type="EMBL" id="NBG97148.1"/>
    </source>
</evidence>
<reference evidence="2 3" key="1">
    <citation type="journal article" date="2016" name="Int. J. Syst. Evol. Microbiol.">
        <title>Pyruvatibacter mobilis gen. nov., sp. nov., a marine bacterium from the culture broth of Picochlorum sp. 122.</title>
        <authorList>
            <person name="Wang G."/>
            <person name="Tang M."/>
            <person name="Wu H."/>
            <person name="Dai S."/>
            <person name="Li T."/>
            <person name="Chen C."/>
            <person name="He H."/>
            <person name="Fan J."/>
            <person name="Xiang W."/>
            <person name="Li X."/>
        </authorList>
    </citation>
    <scope>NUCLEOTIDE SEQUENCE [LARGE SCALE GENOMIC DNA]</scope>
    <source>
        <strain evidence="2 3">GYP-11</strain>
    </source>
</reference>
<dbReference type="OrthoDB" id="8421704at2"/>
<dbReference type="InterPro" id="IPR015919">
    <property type="entry name" value="Cadherin-like_sf"/>
</dbReference>
<dbReference type="Gene3D" id="2.60.40.60">
    <property type="entry name" value="Cadherins"/>
    <property type="match status" value="1"/>
</dbReference>
<gene>
    <name evidence="2" type="ORF">GTQ45_15530</name>
</gene>
<proteinExistence type="predicted"/>
<comment type="caution">
    <text evidence="2">The sequence shown here is derived from an EMBL/GenBank/DDBJ whole genome shotgun (WGS) entry which is preliminary data.</text>
</comment>
<dbReference type="RefSeq" id="WP_160589089.1">
    <property type="nucleotide sequence ID" value="NZ_WXYQ01000023.1"/>
</dbReference>
<dbReference type="EMBL" id="WXYQ01000023">
    <property type="protein sequence ID" value="NBG97148.1"/>
    <property type="molecule type" value="Genomic_DNA"/>
</dbReference>
<dbReference type="PROSITE" id="PS50268">
    <property type="entry name" value="CADHERIN_2"/>
    <property type="match status" value="1"/>
</dbReference>
<dbReference type="GO" id="GO:0005509">
    <property type="term" value="F:calcium ion binding"/>
    <property type="evidence" value="ECO:0007669"/>
    <property type="project" value="InterPro"/>
</dbReference>